<proteinExistence type="predicted"/>
<dbReference type="SUPFAM" id="SSF52283">
    <property type="entry name" value="Formate/glycerate dehydrogenase catalytic domain-like"/>
    <property type="match status" value="1"/>
</dbReference>
<dbReference type="STRING" id="295068.MAQ5080_00670"/>
<sequence length="316" mass="35244">MILTPAIPFVSSLDEAEELIWLEALSQAMPDESILPLRKLTENERKLSEVAIVANPDPADLQTLPNLVWVHSVWAGVEKLLQQPVASHYSIVRLIDPELSRVMAEAVLAWTLFLHRDMPAYARQQTKAVWQPLPYVAASDRSVGILGLGELGRRAAQALSEQGFKVQGWSRTEKRMEQVQCLFGEEGLEQILKQSDILVCLLPLTTTTEGLLAGDNLAKIKPGAQLINFARGKIVDEDMLLYELNTGRIKHAVLDVFVYEPLPRSHPFWTHPNITVLPHISAPTTVQSASKIVAQNIRNYRHLSVLPDTVDTLLGY</sequence>
<name>A0A1A8T6J5_9GAMM</name>
<reference evidence="4 5" key="1">
    <citation type="submission" date="2016-06" db="EMBL/GenBank/DDBJ databases">
        <authorList>
            <person name="Kjaerup R.B."/>
            <person name="Dalgaard T.S."/>
            <person name="Juul-Madsen H.R."/>
        </authorList>
    </citation>
    <scope>NUCLEOTIDE SEQUENCE [LARGE SCALE GENOMIC DNA]</scope>
    <source>
        <strain evidence="4 5">CECT 5080</strain>
    </source>
</reference>
<dbReference type="PANTHER" id="PTHR43333:SF1">
    <property type="entry name" value="D-ISOMER SPECIFIC 2-HYDROXYACID DEHYDROGENASE NAD-BINDING DOMAIN-CONTAINING PROTEIN"/>
    <property type="match status" value="1"/>
</dbReference>
<dbReference type="Pfam" id="PF02826">
    <property type="entry name" value="2-Hacid_dh_C"/>
    <property type="match status" value="1"/>
</dbReference>
<evidence type="ECO:0000256" key="1">
    <source>
        <dbReference type="ARBA" id="ARBA00023002"/>
    </source>
</evidence>
<keyword evidence="1 4" id="KW-0560">Oxidoreductase</keyword>
<dbReference type="EMBL" id="FLOC01000002">
    <property type="protein sequence ID" value="SBS26929.1"/>
    <property type="molecule type" value="Genomic_DNA"/>
</dbReference>
<evidence type="ECO:0000313" key="5">
    <source>
        <dbReference type="Proteomes" id="UP000092627"/>
    </source>
</evidence>
<evidence type="ECO:0000259" key="3">
    <source>
        <dbReference type="Pfam" id="PF02826"/>
    </source>
</evidence>
<dbReference type="EC" id="1.1.1.79" evidence="4"/>
<dbReference type="OrthoDB" id="9787219at2"/>
<feature type="domain" description="D-isomer specific 2-hydroxyacid dehydrogenase NAD-binding" evidence="3">
    <location>
        <begin position="110"/>
        <end position="281"/>
    </location>
</feature>
<dbReference type="Proteomes" id="UP000092627">
    <property type="component" value="Unassembled WGS sequence"/>
</dbReference>
<dbReference type="InterPro" id="IPR006140">
    <property type="entry name" value="D-isomer_DH_NAD-bd"/>
</dbReference>
<keyword evidence="2" id="KW-0520">NAD</keyword>
<dbReference type="RefSeq" id="WP_067211727.1">
    <property type="nucleotide sequence ID" value="NZ_FLOC01000002.1"/>
</dbReference>
<dbReference type="CDD" id="cd12164">
    <property type="entry name" value="GDH_like_2"/>
    <property type="match status" value="1"/>
</dbReference>
<dbReference type="AlphaFoldDB" id="A0A1A8T6J5"/>
<dbReference type="InterPro" id="IPR036291">
    <property type="entry name" value="NAD(P)-bd_dom_sf"/>
</dbReference>
<dbReference type="GO" id="GO:0030267">
    <property type="term" value="F:glyoxylate reductase (NADPH) activity"/>
    <property type="evidence" value="ECO:0007669"/>
    <property type="project" value="UniProtKB-EC"/>
</dbReference>
<keyword evidence="4" id="KW-0670">Pyruvate</keyword>
<dbReference type="SUPFAM" id="SSF51735">
    <property type="entry name" value="NAD(P)-binding Rossmann-fold domains"/>
    <property type="match status" value="1"/>
</dbReference>
<evidence type="ECO:0000256" key="2">
    <source>
        <dbReference type="ARBA" id="ARBA00023027"/>
    </source>
</evidence>
<gene>
    <name evidence="4" type="primary">ghrA</name>
    <name evidence="4" type="ORF">MAQ5080_00670</name>
</gene>
<organism evidence="4 5">
    <name type="scientific">Marinomonas aquimarina</name>
    <dbReference type="NCBI Taxonomy" id="295068"/>
    <lineage>
        <taxon>Bacteria</taxon>
        <taxon>Pseudomonadati</taxon>
        <taxon>Pseudomonadota</taxon>
        <taxon>Gammaproteobacteria</taxon>
        <taxon>Oceanospirillales</taxon>
        <taxon>Oceanospirillaceae</taxon>
        <taxon>Marinomonas</taxon>
    </lineage>
</organism>
<dbReference type="PANTHER" id="PTHR43333">
    <property type="entry name" value="2-HACID_DH_C DOMAIN-CONTAINING PROTEIN"/>
    <property type="match status" value="1"/>
</dbReference>
<evidence type="ECO:0000313" key="4">
    <source>
        <dbReference type="EMBL" id="SBS26929.1"/>
    </source>
</evidence>
<dbReference type="Gene3D" id="3.40.50.720">
    <property type="entry name" value="NAD(P)-binding Rossmann-like Domain"/>
    <property type="match status" value="2"/>
</dbReference>
<dbReference type="GO" id="GO:0051287">
    <property type="term" value="F:NAD binding"/>
    <property type="evidence" value="ECO:0007669"/>
    <property type="project" value="InterPro"/>
</dbReference>
<keyword evidence="5" id="KW-1185">Reference proteome</keyword>
<accession>A0A1A8T6J5</accession>
<protein>
    <submittedName>
        <fullName evidence="4">Glyoxylate/hydroxypyruvate reductase A</fullName>
        <ecNumber evidence="4">1.1.1.79</ecNumber>
    </submittedName>
</protein>